<dbReference type="EMBL" id="ML978463">
    <property type="protein sequence ID" value="KAF2022716.1"/>
    <property type="molecule type" value="Genomic_DNA"/>
</dbReference>
<proteinExistence type="predicted"/>
<dbReference type="OrthoDB" id="3750320at2759"/>
<name>A0A9P4GWY7_9PLEO</name>
<evidence type="ECO:0000313" key="2">
    <source>
        <dbReference type="EMBL" id="KAF2022716.1"/>
    </source>
</evidence>
<evidence type="ECO:0000313" key="3">
    <source>
        <dbReference type="Proteomes" id="UP000799777"/>
    </source>
</evidence>
<reference evidence="2" key="1">
    <citation type="journal article" date="2020" name="Stud. Mycol.">
        <title>101 Dothideomycetes genomes: a test case for predicting lifestyles and emergence of pathogens.</title>
        <authorList>
            <person name="Haridas S."/>
            <person name="Albert R."/>
            <person name="Binder M."/>
            <person name="Bloem J."/>
            <person name="Labutti K."/>
            <person name="Salamov A."/>
            <person name="Andreopoulos B."/>
            <person name="Baker S."/>
            <person name="Barry K."/>
            <person name="Bills G."/>
            <person name="Bluhm B."/>
            <person name="Cannon C."/>
            <person name="Castanera R."/>
            <person name="Culley D."/>
            <person name="Daum C."/>
            <person name="Ezra D."/>
            <person name="Gonzalez J."/>
            <person name="Henrissat B."/>
            <person name="Kuo A."/>
            <person name="Liang C."/>
            <person name="Lipzen A."/>
            <person name="Lutzoni F."/>
            <person name="Magnuson J."/>
            <person name="Mondo S."/>
            <person name="Nolan M."/>
            <person name="Ohm R."/>
            <person name="Pangilinan J."/>
            <person name="Park H.-J."/>
            <person name="Ramirez L."/>
            <person name="Alfaro M."/>
            <person name="Sun H."/>
            <person name="Tritt A."/>
            <person name="Yoshinaga Y."/>
            <person name="Zwiers L.-H."/>
            <person name="Turgeon B."/>
            <person name="Goodwin S."/>
            <person name="Spatafora J."/>
            <person name="Crous P."/>
            <person name="Grigoriev I."/>
        </authorList>
    </citation>
    <scope>NUCLEOTIDE SEQUENCE</scope>
    <source>
        <strain evidence="2">CBS 110217</strain>
    </source>
</reference>
<feature type="non-terminal residue" evidence="2">
    <location>
        <position position="289"/>
    </location>
</feature>
<comment type="caution">
    <text evidence="2">The sequence shown here is derived from an EMBL/GenBank/DDBJ whole genome shotgun (WGS) entry which is preliminary data.</text>
</comment>
<feature type="compositionally biased region" description="Basic and acidic residues" evidence="1">
    <location>
        <begin position="235"/>
        <end position="251"/>
    </location>
</feature>
<sequence length="289" mass="32883">RATTILQGSADWTPWYAAKRRYASIKGVWQYCDPDSATPSPPPVPEPADNATSEHWKIWEIKSRRQESIQKAIGEVNLEILRTVATSHAHLINRVEHDDPRSQLTTLRKHFKVTDQQRRLELAARYGDIQKKPKNQSVQAWLDEYSQITSQCAQESMPEMTETRAQWRFIHAVRDSGDEAGAQAQFLAMKQGESNACFPTPTLEDLISRYRRPAPTAQNTTKTLGSFTSLSITEPEPRDHPKKDRSTCAEGRFKDFKPSTKALSQLVETFQNKDTLKKVKKAYKDAGIQ</sequence>
<feature type="non-terminal residue" evidence="2">
    <location>
        <position position="1"/>
    </location>
</feature>
<keyword evidence="3" id="KW-1185">Reference proteome</keyword>
<protein>
    <submittedName>
        <fullName evidence="2">Uncharacterized protein</fullName>
    </submittedName>
</protein>
<accession>A0A9P4GWY7</accession>
<dbReference type="Proteomes" id="UP000799777">
    <property type="component" value="Unassembled WGS sequence"/>
</dbReference>
<evidence type="ECO:0000256" key="1">
    <source>
        <dbReference type="SAM" id="MobiDB-lite"/>
    </source>
</evidence>
<dbReference type="AlphaFoldDB" id="A0A9P4GWY7"/>
<feature type="region of interest" description="Disordered" evidence="1">
    <location>
        <begin position="226"/>
        <end position="251"/>
    </location>
</feature>
<organism evidence="2 3">
    <name type="scientific">Setomelanomma holmii</name>
    <dbReference type="NCBI Taxonomy" id="210430"/>
    <lineage>
        <taxon>Eukaryota</taxon>
        <taxon>Fungi</taxon>
        <taxon>Dikarya</taxon>
        <taxon>Ascomycota</taxon>
        <taxon>Pezizomycotina</taxon>
        <taxon>Dothideomycetes</taxon>
        <taxon>Pleosporomycetidae</taxon>
        <taxon>Pleosporales</taxon>
        <taxon>Pleosporineae</taxon>
        <taxon>Phaeosphaeriaceae</taxon>
        <taxon>Setomelanomma</taxon>
    </lineage>
</organism>
<gene>
    <name evidence="2" type="ORF">EK21DRAFT_13425</name>
</gene>